<evidence type="ECO:0000256" key="1">
    <source>
        <dbReference type="SAM" id="MobiDB-lite"/>
    </source>
</evidence>
<feature type="region of interest" description="Disordered" evidence="1">
    <location>
        <begin position="35"/>
        <end position="71"/>
    </location>
</feature>
<accession>A0A0L8HQ39</accession>
<sequence length="71" mass="8835">KRTREEAEREKRKSDGMKWWKFSRKKIIELKEIVEERETETRRKKNETGMEKNIAKEKKNKTKGKEKERRN</sequence>
<name>A0A0L8HQ39_OCTBM</name>
<dbReference type="AlphaFoldDB" id="A0A0L8HQ39"/>
<proteinExistence type="predicted"/>
<evidence type="ECO:0000313" key="2">
    <source>
        <dbReference type="EMBL" id="KOF91393.1"/>
    </source>
</evidence>
<protein>
    <submittedName>
        <fullName evidence="2">Uncharacterized protein</fullName>
    </submittedName>
</protein>
<gene>
    <name evidence="2" type="ORF">OCBIM_22008964mg</name>
</gene>
<feature type="non-terminal residue" evidence="2">
    <location>
        <position position="1"/>
    </location>
</feature>
<reference evidence="2" key="1">
    <citation type="submission" date="2015-07" db="EMBL/GenBank/DDBJ databases">
        <title>MeaNS - Measles Nucleotide Surveillance Program.</title>
        <authorList>
            <person name="Tran T."/>
            <person name="Druce J."/>
        </authorList>
    </citation>
    <scope>NUCLEOTIDE SEQUENCE</scope>
    <source>
        <strain evidence="2">UCB-OBI-ISO-001</strain>
        <tissue evidence="2">Gonad</tissue>
    </source>
</reference>
<organism evidence="2">
    <name type="scientific">Octopus bimaculoides</name>
    <name type="common">California two-spotted octopus</name>
    <dbReference type="NCBI Taxonomy" id="37653"/>
    <lineage>
        <taxon>Eukaryota</taxon>
        <taxon>Metazoa</taxon>
        <taxon>Spiralia</taxon>
        <taxon>Lophotrochozoa</taxon>
        <taxon>Mollusca</taxon>
        <taxon>Cephalopoda</taxon>
        <taxon>Coleoidea</taxon>
        <taxon>Octopodiformes</taxon>
        <taxon>Octopoda</taxon>
        <taxon>Incirrata</taxon>
        <taxon>Octopodidae</taxon>
        <taxon>Octopus</taxon>
    </lineage>
</organism>
<dbReference type="EMBL" id="KQ417544">
    <property type="protein sequence ID" value="KOF91393.1"/>
    <property type="molecule type" value="Genomic_DNA"/>
</dbReference>